<dbReference type="HOGENOM" id="CLU_401748_0_0_1"/>
<dbReference type="PANTHER" id="PTHR38248:SF2">
    <property type="entry name" value="FUNK1 11"/>
    <property type="match status" value="1"/>
</dbReference>
<dbReference type="InterPro" id="IPR011009">
    <property type="entry name" value="Kinase-like_dom_sf"/>
</dbReference>
<feature type="domain" description="Fungal-type protein kinase" evidence="1">
    <location>
        <begin position="315"/>
        <end position="532"/>
    </location>
</feature>
<dbReference type="InParanoid" id="K5UU78"/>
<protein>
    <recommendedName>
        <fullName evidence="1">Fungal-type protein kinase domain-containing protein</fullName>
    </recommendedName>
</protein>
<feature type="domain" description="Fungal-type protein kinase" evidence="1">
    <location>
        <begin position="148"/>
        <end position="230"/>
    </location>
</feature>
<dbReference type="SUPFAM" id="SSF56112">
    <property type="entry name" value="Protein kinase-like (PK-like)"/>
    <property type="match status" value="1"/>
</dbReference>
<dbReference type="RefSeq" id="XP_007398238.1">
    <property type="nucleotide sequence ID" value="XM_007398176.1"/>
</dbReference>
<dbReference type="EMBL" id="JH930474">
    <property type="protein sequence ID" value="EKM53551.1"/>
    <property type="molecule type" value="Genomic_DNA"/>
</dbReference>
<organism evidence="2 3">
    <name type="scientific">Phanerochaete carnosa (strain HHB-10118-sp)</name>
    <name type="common">White-rot fungus</name>
    <name type="synonym">Peniophora carnosa</name>
    <dbReference type="NCBI Taxonomy" id="650164"/>
    <lineage>
        <taxon>Eukaryota</taxon>
        <taxon>Fungi</taxon>
        <taxon>Dikarya</taxon>
        <taxon>Basidiomycota</taxon>
        <taxon>Agaricomycotina</taxon>
        <taxon>Agaricomycetes</taxon>
        <taxon>Polyporales</taxon>
        <taxon>Phanerochaetaceae</taxon>
        <taxon>Phanerochaete</taxon>
    </lineage>
</organism>
<dbReference type="PANTHER" id="PTHR38248">
    <property type="entry name" value="FUNK1 6"/>
    <property type="match status" value="1"/>
</dbReference>
<keyword evidence="3" id="KW-1185">Reference proteome</keyword>
<dbReference type="InterPro" id="IPR040976">
    <property type="entry name" value="Pkinase_fungal"/>
</dbReference>
<accession>K5UU78</accession>
<gene>
    <name evidence="2" type="ORF">PHACADRAFT_211233</name>
</gene>
<evidence type="ECO:0000313" key="2">
    <source>
        <dbReference type="EMBL" id="EKM53551.1"/>
    </source>
</evidence>
<dbReference type="Gene3D" id="1.10.510.10">
    <property type="entry name" value="Transferase(Phosphotransferase) domain 1"/>
    <property type="match status" value="1"/>
</dbReference>
<dbReference type="KEGG" id="pco:PHACADRAFT_211233"/>
<evidence type="ECO:0000259" key="1">
    <source>
        <dbReference type="Pfam" id="PF17667"/>
    </source>
</evidence>
<name>K5UU78_PHACS</name>
<dbReference type="OrthoDB" id="2802734at2759"/>
<dbReference type="GeneID" id="18913073"/>
<evidence type="ECO:0000313" key="3">
    <source>
        <dbReference type="Proteomes" id="UP000008370"/>
    </source>
</evidence>
<dbReference type="Pfam" id="PF17667">
    <property type="entry name" value="Pkinase_fungal"/>
    <property type="match status" value="2"/>
</dbReference>
<sequence length="685" mass="77844">MGRDQFLYFEVSLDVFFDNFISSKLPARCSKPFVKSVASGRGTKRRANAMLTKPHVLCDALNMVLGGSPCRFEVVPEACDAETFTPAVACFTKPETVTAKNCWAWMVSPVEVVTNKPTAAFHLAPPESVGKRTRRKKQPFLLDTAPGDQARRQLEECISEILLHQHRTHIFMLHVSQSAARLSRWDRTGCIVSEPIDLTRNLYELQNIVFRLAYLSPLDQGFDDQVKLASPQQIKRLRKYEPGNVYLVEHRDNILDNADEYPIYEISCPAINPTLADDLTKLRVLFPNLGGMGGEDSDEDSEAGLLRVNVPFPRKMKKYLIGRPATTRRPLAGRSTVGYVVYDLAEDRMSFLKDQWRWLDEMRSELDTLKYIRGRGVLGVARLEAGSDIEHHRTRSQHLMRGLPYSDNAVARVHTRLVTSNVGRPLGTAATSSELLRYVACARYAHECAWKYAGVLHHDISDGNILIDVESDDAFMNDWDVAMFRDYIKRKHERDAFSGTWAYASALVLQYPKKPIEVEDDIEAFVWLIVYMAIRYFKHNLSGAPAEMVDLTNKLFYEEEINEHGYRVGGKTKMIYIMRGQPPVQLENRRSPIALFLDQAFKLLQEVYAKIDYKAIAHWKGSPRGPGIPRYLCKSVLDGVSHEVLNKMLHTACNSWKEQLRAEASRLARNLPDMVQALASIAMNE</sequence>
<dbReference type="Proteomes" id="UP000008370">
    <property type="component" value="Unassembled WGS sequence"/>
</dbReference>
<dbReference type="AlphaFoldDB" id="K5UU78"/>
<reference evidence="2 3" key="1">
    <citation type="journal article" date="2012" name="BMC Genomics">
        <title>Comparative genomics of the white-rot fungi, Phanerochaete carnosa and P. chrysosporium, to elucidate the genetic basis of the distinct wood types they colonize.</title>
        <authorList>
            <person name="Suzuki H."/>
            <person name="MacDonald J."/>
            <person name="Syed K."/>
            <person name="Salamov A."/>
            <person name="Hori C."/>
            <person name="Aerts A."/>
            <person name="Henrissat B."/>
            <person name="Wiebenga A."/>
            <person name="vanKuyk P.A."/>
            <person name="Barry K."/>
            <person name="Lindquist E."/>
            <person name="LaButti K."/>
            <person name="Lapidus A."/>
            <person name="Lucas S."/>
            <person name="Coutinho P."/>
            <person name="Gong Y."/>
            <person name="Samejima M."/>
            <person name="Mahadevan R."/>
            <person name="Abou-Zaid M."/>
            <person name="de Vries R.P."/>
            <person name="Igarashi K."/>
            <person name="Yadav J.S."/>
            <person name="Grigoriev I.V."/>
            <person name="Master E.R."/>
        </authorList>
    </citation>
    <scope>NUCLEOTIDE SEQUENCE [LARGE SCALE GENOMIC DNA]</scope>
    <source>
        <strain evidence="2 3">HHB-10118-sp</strain>
    </source>
</reference>
<proteinExistence type="predicted"/>